<reference evidence="2" key="1">
    <citation type="submission" date="2023-07" db="EMBL/GenBank/DDBJ databases">
        <authorList>
            <consortium name="AG Swart"/>
            <person name="Singh M."/>
            <person name="Singh A."/>
            <person name="Seah K."/>
            <person name="Emmerich C."/>
        </authorList>
    </citation>
    <scope>NUCLEOTIDE SEQUENCE</scope>
    <source>
        <strain evidence="2">DP1</strain>
    </source>
</reference>
<dbReference type="EMBL" id="CAMPGE010004703">
    <property type="protein sequence ID" value="CAI2363551.1"/>
    <property type="molecule type" value="Genomic_DNA"/>
</dbReference>
<feature type="compositionally biased region" description="Polar residues" evidence="1">
    <location>
        <begin position="504"/>
        <end position="513"/>
    </location>
</feature>
<organism evidence="2 3">
    <name type="scientific">Euplotes crassus</name>
    <dbReference type="NCBI Taxonomy" id="5936"/>
    <lineage>
        <taxon>Eukaryota</taxon>
        <taxon>Sar</taxon>
        <taxon>Alveolata</taxon>
        <taxon>Ciliophora</taxon>
        <taxon>Intramacronucleata</taxon>
        <taxon>Spirotrichea</taxon>
        <taxon>Hypotrichia</taxon>
        <taxon>Euplotida</taxon>
        <taxon>Euplotidae</taxon>
        <taxon>Moneuplotes</taxon>
    </lineage>
</organism>
<feature type="compositionally biased region" description="Basic and acidic residues" evidence="1">
    <location>
        <begin position="436"/>
        <end position="447"/>
    </location>
</feature>
<feature type="compositionally biased region" description="Polar residues" evidence="1">
    <location>
        <begin position="450"/>
        <end position="463"/>
    </location>
</feature>
<keyword evidence="3" id="KW-1185">Reference proteome</keyword>
<sequence>MALLTQAKIFGPEPQAKSAKIRANHEVTEYSISGFEKRKIKAGDFLDDDIVIPDSWNQDPMIYNVKPKHNTDVAGVVSGHEDRFEFHNYNSKVIIQKSDSEMGDDPPFTTKNKLNAHRRTVNKKFAETQIENWHAKNPYFVDQPDLHQKSKKNGNRPQTVKQRNKDKASYFRLKNGLNKHGQGINLRNSCHYGNHISLKYVENPKAKTSAELSKLRLNETRQENSKIKAEKKLEDFDLRIKQRENSYFRMNHHPNERKTRSKMVPHRTDRENVYNKKHFKPTFQGVNGPDIPSFYQHQKEWWKCSKEYVESPVITSQAKLKQNAKLGGPCDNILLADYSVEEAPQQAFKDHIVMRKSKKEVTEKPNANRNVKKTKKGKRQRSNYIRWSDKQGKILSCKGRYFNNLKAQGSFSTDYKPLFSSFNKEGIFIPPPSSKDALKQQLDEQKRNMRSNAPNSGNNTHRISASVAKKEKQKGLLPGEQTMFKALRSSYLSSGAKNAKVEASSVSSTTKPNTAGEKGRRRCVSIRSGAFQF</sequence>
<evidence type="ECO:0000313" key="3">
    <source>
        <dbReference type="Proteomes" id="UP001295684"/>
    </source>
</evidence>
<feature type="region of interest" description="Disordered" evidence="1">
    <location>
        <begin position="430"/>
        <end position="474"/>
    </location>
</feature>
<name>A0AAD1UBE9_EUPCR</name>
<evidence type="ECO:0000256" key="1">
    <source>
        <dbReference type="SAM" id="MobiDB-lite"/>
    </source>
</evidence>
<proteinExistence type="predicted"/>
<feature type="region of interest" description="Disordered" evidence="1">
    <location>
        <begin position="362"/>
        <end position="383"/>
    </location>
</feature>
<feature type="compositionally biased region" description="Basic residues" evidence="1">
    <location>
        <begin position="370"/>
        <end position="381"/>
    </location>
</feature>
<dbReference type="AlphaFoldDB" id="A0AAD1UBE9"/>
<gene>
    <name evidence="2" type="ORF">ECRASSUSDP1_LOCUS4887</name>
</gene>
<protein>
    <submittedName>
        <fullName evidence="2">Uncharacterized protein</fullName>
    </submittedName>
</protein>
<accession>A0AAD1UBE9</accession>
<comment type="caution">
    <text evidence="2">The sequence shown here is derived from an EMBL/GenBank/DDBJ whole genome shotgun (WGS) entry which is preliminary data.</text>
</comment>
<feature type="region of interest" description="Disordered" evidence="1">
    <location>
        <begin position="139"/>
        <end position="166"/>
    </location>
</feature>
<evidence type="ECO:0000313" key="2">
    <source>
        <dbReference type="EMBL" id="CAI2363551.1"/>
    </source>
</evidence>
<feature type="region of interest" description="Disordered" evidence="1">
    <location>
        <begin position="496"/>
        <end position="522"/>
    </location>
</feature>
<dbReference type="Proteomes" id="UP001295684">
    <property type="component" value="Unassembled WGS sequence"/>
</dbReference>